<evidence type="ECO:0000256" key="1">
    <source>
        <dbReference type="SAM" id="MobiDB-lite"/>
    </source>
</evidence>
<sequence length="298" mass="34829">MPLSEKELQLIPQFEKLSVDLERTGLQSWKTRLSQAEKRKIFQVATLINKQQSSVTPKAKFRRNLEKSIENHMKRMANCTGKNIRIIRPPPEGLKVLKNGEWIIPKRQSDFKNNEERTKQLLSHVPMTIPEIETKNYKKLQNSSKPSLNKKTRISLVTRQLPRQSDSDQIKRFKRIFKKFLKKRTEFMRSVNHLRNELEDIRFEYSATQVISRSISQMNELAEWGGSESERPVQQRGGIVSGIRSEIGNGKRRGIGDEPTRRRRRRLRRRDSTVQLRSTSRALRGIGSCPEFPGKRKT</sequence>
<organism evidence="2">
    <name type="scientific">Lygus hesperus</name>
    <name type="common">Western plant bug</name>
    <dbReference type="NCBI Taxonomy" id="30085"/>
    <lineage>
        <taxon>Eukaryota</taxon>
        <taxon>Metazoa</taxon>
        <taxon>Ecdysozoa</taxon>
        <taxon>Arthropoda</taxon>
        <taxon>Hexapoda</taxon>
        <taxon>Insecta</taxon>
        <taxon>Pterygota</taxon>
        <taxon>Neoptera</taxon>
        <taxon>Paraneoptera</taxon>
        <taxon>Hemiptera</taxon>
        <taxon>Heteroptera</taxon>
        <taxon>Panheteroptera</taxon>
        <taxon>Cimicomorpha</taxon>
        <taxon>Miridae</taxon>
        <taxon>Mirini</taxon>
        <taxon>Lygus</taxon>
    </lineage>
</organism>
<dbReference type="AlphaFoldDB" id="A0A0A9YFM6"/>
<gene>
    <name evidence="2" type="primary">sec3_1</name>
    <name evidence="2" type="ORF">CM83_98732</name>
</gene>
<dbReference type="EMBL" id="GBRD01013813">
    <property type="protein sequence ID" value="JAG52013.1"/>
    <property type="molecule type" value="Transcribed_RNA"/>
</dbReference>
<reference evidence="3" key="3">
    <citation type="submission" date="2014-09" db="EMBL/GenBank/DDBJ databases">
        <authorList>
            <person name="Magalhaes I.L.F."/>
            <person name="Oliveira U."/>
            <person name="Santos F.R."/>
            <person name="Vidigal T.H.D.A."/>
            <person name="Brescovit A.D."/>
            <person name="Santos A.J."/>
        </authorList>
    </citation>
    <scope>NUCLEOTIDE SEQUENCE</scope>
</reference>
<proteinExistence type="predicted"/>
<name>A0A0A9YFM6_LYGHE</name>
<reference evidence="2" key="2">
    <citation type="submission" date="2014-07" db="EMBL/GenBank/DDBJ databases">
        <authorList>
            <person name="Hull J."/>
        </authorList>
    </citation>
    <scope>NUCLEOTIDE SEQUENCE</scope>
</reference>
<reference evidence="2" key="1">
    <citation type="journal article" date="2014" name="PLoS ONE">
        <title>Transcriptome-Based Identification of ABC Transporters in the Western Tarnished Plant Bug Lygus hesperus.</title>
        <authorList>
            <person name="Hull J.J."/>
            <person name="Chaney K."/>
            <person name="Geib S.M."/>
            <person name="Fabrick J.A."/>
            <person name="Brent C.S."/>
            <person name="Walsh D."/>
            <person name="Lavine L.C."/>
        </authorList>
    </citation>
    <scope>NUCLEOTIDE SEQUENCE</scope>
</reference>
<dbReference type="EMBL" id="GBHO01013163">
    <property type="protein sequence ID" value="JAG30441.1"/>
    <property type="molecule type" value="Transcribed_RNA"/>
</dbReference>
<evidence type="ECO:0000313" key="2">
    <source>
        <dbReference type="EMBL" id="JAG30441.1"/>
    </source>
</evidence>
<accession>A0A0A9YFM6</accession>
<protein>
    <submittedName>
        <fullName evidence="2">Exocyst complex component 1</fullName>
    </submittedName>
</protein>
<feature type="region of interest" description="Disordered" evidence="1">
    <location>
        <begin position="244"/>
        <end position="298"/>
    </location>
</feature>
<evidence type="ECO:0000313" key="3">
    <source>
        <dbReference type="EMBL" id="JAG52013.1"/>
    </source>
</evidence>